<proteinExistence type="predicted"/>
<keyword evidence="2" id="KW-1185">Reference proteome</keyword>
<dbReference type="OrthoDB" id="382379at2759"/>
<gene>
    <name evidence="1" type="ORF">PCOAH_00009320</name>
</gene>
<dbReference type="Proteomes" id="UP000092716">
    <property type="component" value="Chromosome 4"/>
</dbReference>
<reference evidence="2" key="1">
    <citation type="submission" date="2016-06" db="EMBL/GenBank/DDBJ databases">
        <title>First high quality genome sequence of Plasmodium coatneyi using continuous long reads from single molecule, real-time sequencing.</title>
        <authorList>
            <person name="Chien J.-T."/>
            <person name="Pakala S.B."/>
            <person name="Geraldo J.A."/>
            <person name="Lapp S.A."/>
            <person name="Barnwell J.W."/>
            <person name="Kissinger J.C."/>
            <person name="Galinski M.R."/>
            <person name="Humphrey J.C."/>
        </authorList>
    </citation>
    <scope>NUCLEOTIDE SEQUENCE [LARGE SCALE GENOMIC DNA]</scope>
    <source>
        <strain evidence="2">Hackeri</strain>
    </source>
</reference>
<dbReference type="VEuPathDB" id="PlasmoDB:PCOAH_00009320"/>
<evidence type="ECO:0000313" key="1">
    <source>
        <dbReference type="EMBL" id="ANQ06596.1"/>
    </source>
</evidence>
<dbReference type="GeneID" id="30907655"/>
<dbReference type="KEGG" id="pcot:PCOAH_00009320"/>
<organism evidence="1 2">
    <name type="scientific">Plasmodium coatneyi</name>
    <dbReference type="NCBI Taxonomy" id="208452"/>
    <lineage>
        <taxon>Eukaryota</taxon>
        <taxon>Sar</taxon>
        <taxon>Alveolata</taxon>
        <taxon>Apicomplexa</taxon>
        <taxon>Aconoidasida</taxon>
        <taxon>Haemosporida</taxon>
        <taxon>Plasmodiidae</taxon>
        <taxon>Plasmodium</taxon>
    </lineage>
</organism>
<protein>
    <submittedName>
        <fullName evidence="1">Uncharacterized protein</fullName>
    </submittedName>
</protein>
<dbReference type="EMBL" id="CP016242">
    <property type="protein sequence ID" value="ANQ06596.1"/>
    <property type="molecule type" value="Genomic_DNA"/>
</dbReference>
<dbReference type="RefSeq" id="XP_019913291.1">
    <property type="nucleotide sequence ID" value="XM_020057741.1"/>
</dbReference>
<name>A0A1B1DUX6_9APIC</name>
<accession>A0A1B1DUX6</accession>
<evidence type="ECO:0000313" key="2">
    <source>
        <dbReference type="Proteomes" id="UP000092716"/>
    </source>
</evidence>
<dbReference type="AlphaFoldDB" id="A0A1B1DUX6"/>
<sequence>MGSLRPLVNMTYLWRRTFDRPTWHLKGINRALLSGEKRAPFKSYFQEKKEAIKEMEESYNLEDAFLRRISKMNNSALAHTCEDINRRRMNNHYMWELVHDRVRAIRNSFSADELVVMLHAYCNSLSFDPNFTHLVNLFWELLEDKIDYLDYLSHIALYYCAEKTKNEKKMEQITALLLNTLLKNGSPEMKLTERGLEIILKAVCKSEKIVIQKEHVTSVGELIQKVDVKEVRNVLLCLSFFFKYSSFDEPFLAILKKIQQLLIFKKINPCTVLKWLSVTPKLCNENAAALQGVRSTLCVAHLAQRISTGR</sequence>